<dbReference type="AlphaFoldDB" id="A0A2C9WCN2"/>
<comment type="caution">
    <text evidence="1">The sequence shown here is derived from an EMBL/GenBank/DDBJ whole genome shotgun (WGS) entry which is preliminary data.</text>
</comment>
<dbReference type="Gramene" id="Manes.02G090300.1.v8.1">
    <property type="protein sequence ID" value="Manes.02G090300.1.v8.1.CDS.1"/>
    <property type="gene ID" value="Manes.02G090300.v8.1"/>
</dbReference>
<dbReference type="EMBL" id="CM004388">
    <property type="protein sequence ID" value="OAY57350.1"/>
    <property type="molecule type" value="Genomic_DNA"/>
</dbReference>
<keyword evidence="2" id="KW-1185">Reference proteome</keyword>
<sequence length="49" mass="5364">MVIVDSKEICFLNLLVPREQVFITCSYVCKKNDGDDDDDDDGADVAPAA</sequence>
<proteinExistence type="predicted"/>
<name>A0A2C9WCN2_MANES</name>
<reference evidence="2" key="1">
    <citation type="journal article" date="2016" name="Nat. Biotechnol.">
        <title>Sequencing wild and cultivated cassava and related species reveals extensive interspecific hybridization and genetic diversity.</title>
        <authorList>
            <person name="Bredeson J.V."/>
            <person name="Lyons J.B."/>
            <person name="Prochnik S.E."/>
            <person name="Wu G.A."/>
            <person name="Ha C.M."/>
            <person name="Edsinger-Gonzales E."/>
            <person name="Grimwood J."/>
            <person name="Schmutz J."/>
            <person name="Rabbi I.Y."/>
            <person name="Egesi C."/>
            <person name="Nauluvula P."/>
            <person name="Lebot V."/>
            <person name="Ndunguru J."/>
            <person name="Mkamilo G."/>
            <person name="Bart R.S."/>
            <person name="Setter T.L."/>
            <person name="Gleadow R.M."/>
            <person name="Kulakow P."/>
            <person name="Ferguson M.E."/>
            <person name="Rounsley S."/>
            <person name="Rokhsar D.S."/>
        </authorList>
    </citation>
    <scope>NUCLEOTIDE SEQUENCE [LARGE SCALE GENOMIC DNA]</scope>
    <source>
        <strain evidence="2">cv. AM560-2</strain>
    </source>
</reference>
<dbReference type="Proteomes" id="UP000091857">
    <property type="component" value="Chromosome 2"/>
</dbReference>
<protein>
    <submittedName>
        <fullName evidence="1">Uncharacterized protein</fullName>
    </submittedName>
</protein>
<accession>A0A2C9WCN2</accession>
<organism evidence="1 2">
    <name type="scientific">Manihot esculenta</name>
    <name type="common">Cassava</name>
    <name type="synonym">Jatropha manihot</name>
    <dbReference type="NCBI Taxonomy" id="3983"/>
    <lineage>
        <taxon>Eukaryota</taxon>
        <taxon>Viridiplantae</taxon>
        <taxon>Streptophyta</taxon>
        <taxon>Embryophyta</taxon>
        <taxon>Tracheophyta</taxon>
        <taxon>Spermatophyta</taxon>
        <taxon>Magnoliopsida</taxon>
        <taxon>eudicotyledons</taxon>
        <taxon>Gunneridae</taxon>
        <taxon>Pentapetalae</taxon>
        <taxon>rosids</taxon>
        <taxon>fabids</taxon>
        <taxon>Malpighiales</taxon>
        <taxon>Euphorbiaceae</taxon>
        <taxon>Crotonoideae</taxon>
        <taxon>Manihoteae</taxon>
        <taxon>Manihot</taxon>
    </lineage>
</organism>
<evidence type="ECO:0000313" key="1">
    <source>
        <dbReference type="EMBL" id="OAY57350.1"/>
    </source>
</evidence>
<evidence type="ECO:0000313" key="2">
    <source>
        <dbReference type="Proteomes" id="UP000091857"/>
    </source>
</evidence>
<gene>
    <name evidence="1" type="ORF">MANES_02G090300v8</name>
</gene>